<sequence>MIIGQLTVYAQTLAIEPANAVYHHLDPCCRESALTPNPRTISCSPTHSYLRPRRRNSTITQGEGKAYT</sequence>
<evidence type="ECO:0000313" key="3">
    <source>
        <dbReference type="Proteomes" id="UP000837857"/>
    </source>
</evidence>
<accession>A0ABN8ID13</accession>
<evidence type="ECO:0000313" key="2">
    <source>
        <dbReference type="EMBL" id="CAH2050792.1"/>
    </source>
</evidence>
<dbReference type="EMBL" id="OW152814">
    <property type="protein sequence ID" value="CAH2050792.1"/>
    <property type="molecule type" value="Genomic_DNA"/>
</dbReference>
<protein>
    <submittedName>
        <fullName evidence="2">Uncharacterized protein</fullName>
    </submittedName>
</protein>
<organism evidence="2 3">
    <name type="scientific">Iphiclides podalirius</name>
    <name type="common">scarce swallowtail</name>
    <dbReference type="NCBI Taxonomy" id="110791"/>
    <lineage>
        <taxon>Eukaryota</taxon>
        <taxon>Metazoa</taxon>
        <taxon>Ecdysozoa</taxon>
        <taxon>Arthropoda</taxon>
        <taxon>Hexapoda</taxon>
        <taxon>Insecta</taxon>
        <taxon>Pterygota</taxon>
        <taxon>Neoptera</taxon>
        <taxon>Endopterygota</taxon>
        <taxon>Lepidoptera</taxon>
        <taxon>Glossata</taxon>
        <taxon>Ditrysia</taxon>
        <taxon>Papilionoidea</taxon>
        <taxon>Papilionidae</taxon>
        <taxon>Papilioninae</taxon>
        <taxon>Iphiclides</taxon>
    </lineage>
</organism>
<gene>
    <name evidence="2" type="ORF">IPOD504_LOCUS7675</name>
</gene>
<feature type="non-terminal residue" evidence="2">
    <location>
        <position position="68"/>
    </location>
</feature>
<proteinExistence type="predicted"/>
<dbReference type="Proteomes" id="UP000837857">
    <property type="component" value="Chromosome 2"/>
</dbReference>
<keyword evidence="3" id="KW-1185">Reference proteome</keyword>
<feature type="region of interest" description="Disordered" evidence="1">
    <location>
        <begin position="44"/>
        <end position="68"/>
    </location>
</feature>
<reference evidence="2" key="1">
    <citation type="submission" date="2022-03" db="EMBL/GenBank/DDBJ databases">
        <authorList>
            <person name="Martin H S."/>
        </authorList>
    </citation>
    <scope>NUCLEOTIDE SEQUENCE</scope>
</reference>
<name>A0ABN8ID13_9NEOP</name>
<evidence type="ECO:0000256" key="1">
    <source>
        <dbReference type="SAM" id="MobiDB-lite"/>
    </source>
</evidence>